<dbReference type="PANTHER" id="PTHR33121">
    <property type="entry name" value="CYCLIC DI-GMP PHOSPHODIESTERASE PDEF"/>
    <property type="match status" value="1"/>
</dbReference>
<proteinExistence type="predicted"/>
<sequence length="619" mass="67900">MGARSFIAYHRDVWIACGAMLLAVFLLTAVQYVELDRRFRTEMRTQAQIVGQNTSAALIFNAAPDAFEALASLQVARQVLSAELLRPDGTVFATYRHARPDHGWLQRWAGVETVQHAITVGGQTVGRLVVHADRSGILRDLAKFWAGGVAVMAIALGLSSFVSRGLRATVRAAQERNRYLALHDALTGLPNRAAFQDALSAAVERANRQGRLQVLMFIDVDNFKQINDATGHGGGDRVLREVGERLRRIVRPGDMVARIGGDEFGLLIEASSHPGEAASRIAADLVEQVPRAIDFEGETLRVSISIGIALLPRDARTADDAMQCADAAMYQAKREGKDAFRFFSAQLGEEIRRRSVMEAELRAGLAAGQLQLHYQPVYDPAGRIAGMEALARWQHPVRGMVPPSEFIALAESTGLIVELGLEALRVLRADIDAWKAQGLAVPRVALNLASTQFRRDAHRRRFMQALDTLQLTPEDVEFELTETAVFEDIADPDSVLRALRRGGYLLAIDDFGTGYSSLSFLRRLKCPKLKIDRSFVRDIERSEEAVLLIGSIIDVAHALSMQVVAEGVETEAERERLLSLGCDLLQGFLMSRPLPAQAVPAALRAAPVQPQQRLTTPAA</sequence>
<dbReference type="InterPro" id="IPR029787">
    <property type="entry name" value="Nucleotide_cyclase"/>
</dbReference>
<accession>A0ABT0YM53</accession>
<dbReference type="Pfam" id="PF00990">
    <property type="entry name" value="GGDEF"/>
    <property type="match status" value="1"/>
</dbReference>
<keyword evidence="1" id="KW-0812">Transmembrane</keyword>
<keyword evidence="1" id="KW-1133">Transmembrane helix</keyword>
<keyword evidence="5" id="KW-1185">Reference proteome</keyword>
<keyword evidence="1" id="KW-0472">Membrane</keyword>
<dbReference type="CDD" id="cd01949">
    <property type="entry name" value="GGDEF"/>
    <property type="match status" value="1"/>
</dbReference>
<dbReference type="SUPFAM" id="SSF55073">
    <property type="entry name" value="Nucleotide cyclase"/>
    <property type="match status" value="1"/>
</dbReference>
<protein>
    <submittedName>
        <fullName evidence="4">EAL domain-containing protein</fullName>
    </submittedName>
</protein>
<dbReference type="InterPro" id="IPR050706">
    <property type="entry name" value="Cyclic-di-GMP_PDE-like"/>
</dbReference>
<dbReference type="NCBIfam" id="TIGR00254">
    <property type="entry name" value="GGDEF"/>
    <property type="match status" value="1"/>
</dbReference>
<feature type="domain" description="GGDEF" evidence="3">
    <location>
        <begin position="211"/>
        <end position="345"/>
    </location>
</feature>
<dbReference type="Gene3D" id="3.20.20.450">
    <property type="entry name" value="EAL domain"/>
    <property type="match status" value="1"/>
</dbReference>
<dbReference type="PROSITE" id="PS50887">
    <property type="entry name" value="GGDEF"/>
    <property type="match status" value="1"/>
</dbReference>
<dbReference type="Proteomes" id="UP001165541">
    <property type="component" value="Unassembled WGS sequence"/>
</dbReference>
<dbReference type="SMART" id="SM00267">
    <property type="entry name" value="GGDEF"/>
    <property type="match status" value="1"/>
</dbReference>
<dbReference type="InterPro" id="IPR043128">
    <property type="entry name" value="Rev_trsase/Diguanyl_cyclase"/>
</dbReference>
<organism evidence="4 5">
    <name type="scientific">Caldimonas mangrovi</name>
    <dbReference type="NCBI Taxonomy" id="2944811"/>
    <lineage>
        <taxon>Bacteria</taxon>
        <taxon>Pseudomonadati</taxon>
        <taxon>Pseudomonadota</taxon>
        <taxon>Betaproteobacteria</taxon>
        <taxon>Burkholderiales</taxon>
        <taxon>Sphaerotilaceae</taxon>
        <taxon>Caldimonas</taxon>
    </lineage>
</organism>
<comment type="caution">
    <text evidence="4">The sequence shown here is derived from an EMBL/GenBank/DDBJ whole genome shotgun (WGS) entry which is preliminary data.</text>
</comment>
<dbReference type="SUPFAM" id="SSF141868">
    <property type="entry name" value="EAL domain-like"/>
    <property type="match status" value="1"/>
</dbReference>
<dbReference type="PANTHER" id="PTHR33121:SF79">
    <property type="entry name" value="CYCLIC DI-GMP PHOSPHODIESTERASE PDED-RELATED"/>
    <property type="match status" value="1"/>
</dbReference>
<name>A0ABT0YM53_9BURK</name>
<evidence type="ECO:0000313" key="4">
    <source>
        <dbReference type="EMBL" id="MCM5679231.1"/>
    </source>
</evidence>
<dbReference type="RefSeq" id="WP_251777430.1">
    <property type="nucleotide sequence ID" value="NZ_JAMKFE010000003.1"/>
</dbReference>
<reference evidence="4" key="1">
    <citation type="submission" date="2022-05" db="EMBL/GenBank/DDBJ databases">
        <title>Schlegelella sp. nov., isolated from mangrove soil.</title>
        <authorList>
            <person name="Liu Y."/>
            <person name="Ge X."/>
            <person name="Liu W."/>
        </authorList>
    </citation>
    <scope>NUCLEOTIDE SEQUENCE</scope>
    <source>
        <strain evidence="4">S2-27</strain>
    </source>
</reference>
<dbReference type="Pfam" id="PF00563">
    <property type="entry name" value="EAL"/>
    <property type="match status" value="1"/>
</dbReference>
<evidence type="ECO:0000259" key="3">
    <source>
        <dbReference type="PROSITE" id="PS50887"/>
    </source>
</evidence>
<feature type="transmembrane region" description="Helical" evidence="1">
    <location>
        <begin position="13"/>
        <end position="33"/>
    </location>
</feature>
<dbReference type="InterPro" id="IPR033417">
    <property type="entry name" value="CHASE8"/>
</dbReference>
<feature type="domain" description="EAL" evidence="2">
    <location>
        <begin position="354"/>
        <end position="607"/>
    </location>
</feature>
<dbReference type="CDD" id="cd01948">
    <property type="entry name" value="EAL"/>
    <property type="match status" value="1"/>
</dbReference>
<dbReference type="SMART" id="SM00052">
    <property type="entry name" value="EAL"/>
    <property type="match status" value="1"/>
</dbReference>
<dbReference type="Pfam" id="PF17152">
    <property type="entry name" value="CHASE8"/>
    <property type="match status" value="1"/>
</dbReference>
<evidence type="ECO:0000256" key="1">
    <source>
        <dbReference type="SAM" id="Phobius"/>
    </source>
</evidence>
<evidence type="ECO:0000259" key="2">
    <source>
        <dbReference type="PROSITE" id="PS50883"/>
    </source>
</evidence>
<dbReference type="PROSITE" id="PS50883">
    <property type="entry name" value="EAL"/>
    <property type="match status" value="1"/>
</dbReference>
<dbReference type="Gene3D" id="3.30.70.270">
    <property type="match status" value="1"/>
</dbReference>
<gene>
    <name evidence="4" type="ORF">M8A51_06765</name>
</gene>
<evidence type="ECO:0000313" key="5">
    <source>
        <dbReference type="Proteomes" id="UP001165541"/>
    </source>
</evidence>
<dbReference type="InterPro" id="IPR035919">
    <property type="entry name" value="EAL_sf"/>
</dbReference>
<dbReference type="InterPro" id="IPR001633">
    <property type="entry name" value="EAL_dom"/>
</dbReference>
<dbReference type="EMBL" id="JAMKFE010000003">
    <property type="protein sequence ID" value="MCM5679231.1"/>
    <property type="molecule type" value="Genomic_DNA"/>
</dbReference>
<dbReference type="InterPro" id="IPR000160">
    <property type="entry name" value="GGDEF_dom"/>
</dbReference>